<proteinExistence type="predicted"/>
<reference evidence="1 2" key="1">
    <citation type="submission" date="2014-04" db="EMBL/GenBank/DDBJ databases">
        <authorList>
            <consortium name="DOE Joint Genome Institute"/>
            <person name="Kuo A."/>
            <person name="Kohler A."/>
            <person name="Jargeat P."/>
            <person name="Nagy L.G."/>
            <person name="Floudas D."/>
            <person name="Copeland A."/>
            <person name="Barry K.W."/>
            <person name="Cichocki N."/>
            <person name="Veneault-Fourrey C."/>
            <person name="LaButti K."/>
            <person name="Lindquist E.A."/>
            <person name="Lipzen A."/>
            <person name="Lundell T."/>
            <person name="Morin E."/>
            <person name="Murat C."/>
            <person name="Sun H."/>
            <person name="Tunlid A."/>
            <person name="Henrissat B."/>
            <person name="Grigoriev I.V."/>
            <person name="Hibbett D.S."/>
            <person name="Martin F."/>
            <person name="Nordberg H.P."/>
            <person name="Cantor M.N."/>
            <person name="Hua S.X."/>
        </authorList>
    </citation>
    <scope>NUCLEOTIDE SEQUENCE [LARGE SCALE GENOMIC DNA]</scope>
    <source>
        <strain evidence="1 2">Ve08.2h10</strain>
    </source>
</reference>
<evidence type="ECO:0000313" key="2">
    <source>
        <dbReference type="Proteomes" id="UP000054538"/>
    </source>
</evidence>
<evidence type="ECO:0000313" key="1">
    <source>
        <dbReference type="EMBL" id="KIK74152.1"/>
    </source>
</evidence>
<reference evidence="2" key="2">
    <citation type="submission" date="2015-01" db="EMBL/GenBank/DDBJ databases">
        <title>Evolutionary Origins and Diversification of the Mycorrhizal Mutualists.</title>
        <authorList>
            <consortium name="DOE Joint Genome Institute"/>
            <consortium name="Mycorrhizal Genomics Consortium"/>
            <person name="Kohler A."/>
            <person name="Kuo A."/>
            <person name="Nagy L.G."/>
            <person name="Floudas D."/>
            <person name="Copeland A."/>
            <person name="Barry K.W."/>
            <person name="Cichocki N."/>
            <person name="Veneault-Fourrey C."/>
            <person name="LaButti K."/>
            <person name="Lindquist E.A."/>
            <person name="Lipzen A."/>
            <person name="Lundell T."/>
            <person name="Morin E."/>
            <person name="Murat C."/>
            <person name="Riley R."/>
            <person name="Ohm R."/>
            <person name="Sun H."/>
            <person name="Tunlid A."/>
            <person name="Henrissat B."/>
            <person name="Grigoriev I.V."/>
            <person name="Hibbett D.S."/>
            <person name="Martin F."/>
        </authorList>
    </citation>
    <scope>NUCLEOTIDE SEQUENCE [LARGE SCALE GENOMIC DNA]</scope>
    <source>
        <strain evidence="2">Ve08.2h10</strain>
    </source>
</reference>
<organism evidence="1 2">
    <name type="scientific">Paxillus rubicundulus Ve08.2h10</name>
    <dbReference type="NCBI Taxonomy" id="930991"/>
    <lineage>
        <taxon>Eukaryota</taxon>
        <taxon>Fungi</taxon>
        <taxon>Dikarya</taxon>
        <taxon>Basidiomycota</taxon>
        <taxon>Agaricomycotina</taxon>
        <taxon>Agaricomycetes</taxon>
        <taxon>Agaricomycetidae</taxon>
        <taxon>Boletales</taxon>
        <taxon>Paxilineae</taxon>
        <taxon>Paxillaceae</taxon>
        <taxon>Paxillus</taxon>
    </lineage>
</organism>
<sequence length="90" mass="10267">MSDVRHHVTAATITRHQRVKFNLRSNRLVISYHYHPQPSPPGTTTSKPYKCLSKLLQNTAEPEEVGGRAWESIVLRSGLWHGPLALHEHH</sequence>
<accession>A0A0D0BRN5</accession>
<gene>
    <name evidence="1" type="ORF">PAXRUDRAFT_20161</name>
</gene>
<dbReference type="AlphaFoldDB" id="A0A0D0BRN5"/>
<name>A0A0D0BRN5_9AGAM</name>
<dbReference type="InParanoid" id="A0A0D0BRN5"/>
<dbReference type="HOGENOM" id="CLU_2441522_0_0_1"/>
<dbReference type="EMBL" id="KN829120">
    <property type="protein sequence ID" value="KIK74152.1"/>
    <property type="molecule type" value="Genomic_DNA"/>
</dbReference>
<keyword evidence="2" id="KW-1185">Reference proteome</keyword>
<dbReference type="Proteomes" id="UP000054538">
    <property type="component" value="Unassembled WGS sequence"/>
</dbReference>
<protein>
    <submittedName>
        <fullName evidence="1">Uncharacterized protein</fullName>
    </submittedName>
</protein>